<dbReference type="Gene3D" id="6.10.250.1010">
    <property type="match status" value="1"/>
</dbReference>
<feature type="region of interest" description="Disordered" evidence="1">
    <location>
        <begin position="175"/>
        <end position="250"/>
    </location>
</feature>
<evidence type="ECO:0000313" key="2">
    <source>
        <dbReference type="EMBL" id="KAJ6637819.1"/>
    </source>
</evidence>
<dbReference type="EMBL" id="WJQU01000003">
    <property type="protein sequence ID" value="KAJ6637819.1"/>
    <property type="molecule type" value="Genomic_DNA"/>
</dbReference>
<feature type="compositionally biased region" description="Polar residues" evidence="1">
    <location>
        <begin position="276"/>
        <end position="285"/>
    </location>
</feature>
<evidence type="ECO:0000313" key="3">
    <source>
        <dbReference type="Proteomes" id="UP001151699"/>
    </source>
</evidence>
<dbReference type="AlphaFoldDB" id="A0A9Q0MV22"/>
<feature type="compositionally biased region" description="Polar residues" evidence="1">
    <location>
        <begin position="41"/>
        <end position="56"/>
    </location>
</feature>
<accession>A0A9Q0MV22</accession>
<evidence type="ECO:0000256" key="1">
    <source>
        <dbReference type="SAM" id="MobiDB-lite"/>
    </source>
</evidence>
<feature type="region of interest" description="Disordered" evidence="1">
    <location>
        <begin position="497"/>
        <end position="518"/>
    </location>
</feature>
<feature type="region of interest" description="Disordered" evidence="1">
    <location>
        <begin position="35"/>
        <end position="60"/>
    </location>
</feature>
<dbReference type="Proteomes" id="UP001151699">
    <property type="component" value="Chromosome X"/>
</dbReference>
<organism evidence="2 3">
    <name type="scientific">Pseudolycoriella hygida</name>
    <dbReference type="NCBI Taxonomy" id="35572"/>
    <lineage>
        <taxon>Eukaryota</taxon>
        <taxon>Metazoa</taxon>
        <taxon>Ecdysozoa</taxon>
        <taxon>Arthropoda</taxon>
        <taxon>Hexapoda</taxon>
        <taxon>Insecta</taxon>
        <taxon>Pterygota</taxon>
        <taxon>Neoptera</taxon>
        <taxon>Endopterygota</taxon>
        <taxon>Diptera</taxon>
        <taxon>Nematocera</taxon>
        <taxon>Sciaroidea</taxon>
        <taxon>Sciaridae</taxon>
        <taxon>Pseudolycoriella</taxon>
    </lineage>
</organism>
<dbReference type="OrthoDB" id="6507260at2759"/>
<feature type="region of interest" description="Disordered" evidence="1">
    <location>
        <begin position="267"/>
        <end position="320"/>
    </location>
</feature>
<reference evidence="2" key="1">
    <citation type="submission" date="2022-07" db="EMBL/GenBank/DDBJ databases">
        <authorList>
            <person name="Trinca V."/>
            <person name="Uliana J.V.C."/>
            <person name="Torres T.T."/>
            <person name="Ward R.J."/>
            <person name="Monesi N."/>
        </authorList>
    </citation>
    <scope>NUCLEOTIDE SEQUENCE</scope>
    <source>
        <strain evidence="2">HSMRA1968</strain>
        <tissue evidence="2">Whole embryos</tissue>
    </source>
</reference>
<gene>
    <name evidence="2" type="ORF">Bhyg_10549</name>
</gene>
<keyword evidence="3" id="KW-1185">Reference proteome</keyword>
<sequence length="739" mass="84386">MNNQFSLNNGHPIAKNDLIEGREFLSVFLNQRHTDSDRRQIANNEKSQKATRNPSSEAPRVENVKKKILFNEEDILPQSSNYYGYNGLTSTLDLRTTTNGLEVTTERINDESKYTDLEDTGKNIVKFITSGSKIVFLEDIPTEKESEANGKLVDDHTVKTSPSNTDEIKVISVSISSSETRSEGKSPKNASNVTHSYDDNENILITGARQRDFPIEESDAKTQDDSAKEGSTRIQRIVSPPKHVSSDTNESFDPFETALIQDDHYHKEGSARPRSVSHSSLSQITDPDFWHTENKSADSRSNRTTKQHFREPAPQYSDTENIYDDRTKSFSEVSKLYSVPSKFYSQPSKVYSEPAKVYGRPEKVYSVPSKIYSEPSRVYSEPSRIYSEPSKFYGQPSKFYANPDPSTTSKPKKVIFNLDKLPYDLLNAPTRDLLTNNHRTESRFSHLSVKIRKELTTQKSLFESTTVDYSPTPEQNYEIDETVSVMTNGRQHGVQITNSPDATPAPLESSHDDPDPKVGYVVEGRNFRKYRVEEKTADGFIVGEYGVVSNDDGSLRGQLALDINLCPDLTHNQSQQHTVAEDGCALVRFLFLNKLIYLISCTRKNCRKKFKFNYQILVRLQFNVFMSNSQQPLYYNKSEYSTDIKKKLCKSSKRSQPTTTCFLAFTSEILVNVCIVKSDSVSLKFLFAKRMKIYTTNHQSLFIYEMHMKKNSIKFLLYKNKEKKLINKSFDEYFLLEVV</sequence>
<name>A0A9Q0MV22_9DIPT</name>
<feature type="compositionally biased region" description="Basic and acidic residues" evidence="1">
    <location>
        <begin position="288"/>
        <end position="301"/>
    </location>
</feature>
<feature type="non-terminal residue" evidence="2">
    <location>
        <position position="739"/>
    </location>
</feature>
<feature type="compositionally biased region" description="Basic and acidic residues" evidence="1">
    <location>
        <begin position="209"/>
        <end position="231"/>
    </location>
</feature>
<protein>
    <submittedName>
        <fullName evidence="2">Uncharacterized protein</fullName>
    </submittedName>
</protein>
<proteinExistence type="predicted"/>
<comment type="caution">
    <text evidence="2">The sequence shown here is derived from an EMBL/GenBank/DDBJ whole genome shotgun (WGS) entry which is preliminary data.</text>
</comment>